<accession>A0A248VXP1</accession>
<keyword evidence="2" id="KW-1185">Reference proteome</keyword>
<dbReference type="KEGG" id="parb:CJU94_36830"/>
<dbReference type="Proteomes" id="UP000215158">
    <property type="component" value="Plasmid pBN2"/>
</dbReference>
<dbReference type="EMBL" id="CP022992">
    <property type="protein sequence ID" value="ASW03758.1"/>
    <property type="molecule type" value="Genomic_DNA"/>
</dbReference>
<keyword evidence="1" id="KW-0614">Plasmid</keyword>
<name>A0A248VXP1_9BURK</name>
<dbReference type="AlphaFoldDB" id="A0A248VXP1"/>
<proteinExistence type="predicted"/>
<reference evidence="1 2" key="1">
    <citation type="submission" date="2017-08" db="EMBL/GenBank/DDBJ databases">
        <title>Identification and genetic characteristics of simultaneous BTEX- and naphthalene-degrading Paraburkholderia sp. BN5 isolated from petroleum-contaminated soil.</title>
        <authorList>
            <person name="Lee Y."/>
            <person name="Jeon C.O."/>
        </authorList>
    </citation>
    <scope>NUCLEOTIDE SEQUENCE [LARGE SCALE GENOMIC DNA]</scope>
    <source>
        <strain evidence="1 2">BN5</strain>
        <plasmid evidence="1 2">pBN2</plasmid>
    </source>
</reference>
<dbReference type="RefSeq" id="WP_095211915.1">
    <property type="nucleotide sequence ID" value="NZ_CP022992.1"/>
</dbReference>
<geneLocation type="plasmid" evidence="1 2">
    <name>pBN2</name>
</geneLocation>
<evidence type="ECO:0000313" key="1">
    <source>
        <dbReference type="EMBL" id="ASW03758.1"/>
    </source>
</evidence>
<dbReference type="OrthoDB" id="122582at2"/>
<sequence>MSNSLFINEKASGFTVEPAHTSVPLATFKTQAEAIAWAKNNHPASPLHVARVRHLSDKRMPDHWRKV</sequence>
<protein>
    <recommendedName>
        <fullName evidence="3">DUF2188 domain-containing protein</fullName>
    </recommendedName>
</protein>
<gene>
    <name evidence="1" type="ORF">CJU94_36830</name>
</gene>
<organism evidence="1 2">
    <name type="scientific">Paraburkholderia aromaticivorans</name>
    <dbReference type="NCBI Taxonomy" id="2026199"/>
    <lineage>
        <taxon>Bacteria</taxon>
        <taxon>Pseudomonadati</taxon>
        <taxon>Pseudomonadota</taxon>
        <taxon>Betaproteobacteria</taxon>
        <taxon>Burkholderiales</taxon>
        <taxon>Burkholderiaceae</taxon>
        <taxon>Paraburkholderia</taxon>
    </lineage>
</organism>
<evidence type="ECO:0000313" key="2">
    <source>
        <dbReference type="Proteomes" id="UP000215158"/>
    </source>
</evidence>
<evidence type="ECO:0008006" key="3">
    <source>
        <dbReference type="Google" id="ProtNLM"/>
    </source>
</evidence>